<evidence type="ECO:0000313" key="3">
    <source>
        <dbReference type="Proteomes" id="UP000236291"/>
    </source>
</evidence>
<organism evidence="2 3">
    <name type="scientific">Trifolium pratense</name>
    <name type="common">Red clover</name>
    <dbReference type="NCBI Taxonomy" id="57577"/>
    <lineage>
        <taxon>Eukaryota</taxon>
        <taxon>Viridiplantae</taxon>
        <taxon>Streptophyta</taxon>
        <taxon>Embryophyta</taxon>
        <taxon>Tracheophyta</taxon>
        <taxon>Spermatophyta</taxon>
        <taxon>Magnoliopsida</taxon>
        <taxon>eudicotyledons</taxon>
        <taxon>Gunneridae</taxon>
        <taxon>Pentapetalae</taxon>
        <taxon>rosids</taxon>
        <taxon>fabids</taxon>
        <taxon>Fabales</taxon>
        <taxon>Fabaceae</taxon>
        <taxon>Papilionoideae</taxon>
        <taxon>50 kb inversion clade</taxon>
        <taxon>NPAAA clade</taxon>
        <taxon>Hologalegina</taxon>
        <taxon>IRL clade</taxon>
        <taxon>Trifolieae</taxon>
        <taxon>Trifolium</taxon>
    </lineage>
</organism>
<dbReference type="Proteomes" id="UP000236291">
    <property type="component" value="Unassembled WGS sequence"/>
</dbReference>
<reference evidence="2 3" key="2">
    <citation type="journal article" date="2017" name="Front. Plant Sci.">
        <title>Gene Classification and Mining of Molecular Markers Useful in Red Clover (Trifolium pratense) Breeding.</title>
        <authorList>
            <person name="Istvanek J."/>
            <person name="Dluhosova J."/>
            <person name="Dluhos P."/>
            <person name="Patkova L."/>
            <person name="Nedelnik J."/>
            <person name="Repkova J."/>
        </authorList>
    </citation>
    <scope>NUCLEOTIDE SEQUENCE [LARGE SCALE GENOMIC DNA]</scope>
    <source>
        <strain evidence="3">cv. Tatra</strain>
        <tissue evidence="2">Young leaves</tissue>
    </source>
</reference>
<name>A0A2K3JRE4_TRIPR</name>
<dbReference type="EMBL" id="ASHM01074807">
    <property type="protein sequence ID" value="PNX56568.1"/>
    <property type="molecule type" value="Genomic_DNA"/>
</dbReference>
<gene>
    <name evidence="2" type="ORF">L195_g049947</name>
</gene>
<feature type="compositionally biased region" description="Polar residues" evidence="1">
    <location>
        <begin position="19"/>
        <end position="45"/>
    </location>
</feature>
<evidence type="ECO:0000256" key="1">
    <source>
        <dbReference type="SAM" id="MobiDB-lite"/>
    </source>
</evidence>
<proteinExistence type="predicted"/>
<feature type="non-terminal residue" evidence="2">
    <location>
        <position position="122"/>
    </location>
</feature>
<reference evidence="2 3" key="1">
    <citation type="journal article" date="2014" name="Am. J. Bot.">
        <title>Genome assembly and annotation for red clover (Trifolium pratense; Fabaceae).</title>
        <authorList>
            <person name="Istvanek J."/>
            <person name="Jaros M."/>
            <person name="Krenek A."/>
            <person name="Repkova J."/>
        </authorList>
    </citation>
    <scope>NUCLEOTIDE SEQUENCE [LARGE SCALE GENOMIC DNA]</scope>
    <source>
        <strain evidence="3">cv. Tatra</strain>
        <tissue evidence="2">Young leaves</tissue>
    </source>
</reference>
<sequence length="122" mass="13678">MYTNFNLTFSRAAYTHSHFPSTLQQQQNQLGEYDSATQPNSEVNYSNGGGSGDGGSRCSSYMGSPSNYEERLMQRSISSHSLEKNDGHHHHHPHLFPNLFAELLDTENGPVRRVYSTGDLDQ</sequence>
<dbReference type="AlphaFoldDB" id="A0A2K3JRE4"/>
<evidence type="ECO:0000313" key="2">
    <source>
        <dbReference type="EMBL" id="PNX56568.1"/>
    </source>
</evidence>
<comment type="caution">
    <text evidence="2">The sequence shown here is derived from an EMBL/GenBank/DDBJ whole genome shotgun (WGS) entry which is preliminary data.</text>
</comment>
<feature type="region of interest" description="Disordered" evidence="1">
    <location>
        <begin position="19"/>
        <end position="94"/>
    </location>
</feature>
<accession>A0A2K3JRE4</accession>
<protein>
    <submittedName>
        <fullName evidence="2">Uncharacterized protein</fullName>
    </submittedName>
</protein>